<dbReference type="NCBIfam" id="TIGR04025">
    <property type="entry name" value="PPOX_FMN_DR2398"/>
    <property type="match status" value="1"/>
</dbReference>
<accession>A0ABS3F2M5</accession>
<sequence>MPSSYEITTIEALEALYDTVNPVSLAKETPALTPEYRQWIENTPFFALASTGPCGLDCSPRGDAPGQLFRVLDDRHIAIPDRRGNNRIDTLRNIVSDPRVALLFLIPGIEECIRINGSARITVDPQLIQSFRVGATMPRSVLLVEIEAVYFQCSRALKRSRLWDPAVHLMKGDVPTAGQMTKAAKPDFDAVSYDAELPARQQSSLY</sequence>
<dbReference type="RefSeq" id="WP_207042481.1">
    <property type="nucleotide sequence ID" value="NZ_JAFLNC010000001.1"/>
</dbReference>
<keyword evidence="3" id="KW-1185">Reference proteome</keyword>
<feature type="domain" description="Pyridoxamine 5'-phosphate oxidase N-terminal" evidence="1">
    <location>
        <begin position="32"/>
        <end position="153"/>
    </location>
</feature>
<dbReference type="Pfam" id="PF01243">
    <property type="entry name" value="PNPOx_N"/>
    <property type="match status" value="1"/>
</dbReference>
<dbReference type="InterPro" id="IPR024029">
    <property type="entry name" value="Pyridox_Oxase_FMN-dep"/>
</dbReference>
<gene>
    <name evidence="2" type="ORF">J0X12_04000</name>
</gene>
<dbReference type="Gene3D" id="2.30.110.10">
    <property type="entry name" value="Electron Transport, Fmn-binding Protein, Chain A"/>
    <property type="match status" value="1"/>
</dbReference>
<dbReference type="Proteomes" id="UP000664761">
    <property type="component" value="Unassembled WGS sequence"/>
</dbReference>
<dbReference type="SUPFAM" id="SSF50475">
    <property type="entry name" value="FMN-binding split barrel"/>
    <property type="match status" value="1"/>
</dbReference>
<protein>
    <submittedName>
        <fullName evidence="2">Pyridoxamine 5'-phosphate oxidase family protein</fullName>
    </submittedName>
</protein>
<comment type="caution">
    <text evidence="2">The sequence shown here is derived from an EMBL/GenBank/DDBJ whole genome shotgun (WGS) entry which is preliminary data.</text>
</comment>
<reference evidence="2 3" key="1">
    <citation type="submission" date="2021-03" db="EMBL/GenBank/DDBJ databases">
        <title>Sneathiella sp. CAU 1612 isolated from Kang Won-do.</title>
        <authorList>
            <person name="Kim W."/>
        </authorList>
    </citation>
    <scope>NUCLEOTIDE SEQUENCE [LARGE SCALE GENOMIC DNA]</scope>
    <source>
        <strain evidence="2 3">CAU 1612</strain>
    </source>
</reference>
<organism evidence="2 3">
    <name type="scientific">Sneathiella sedimenti</name>
    <dbReference type="NCBI Taxonomy" id="2816034"/>
    <lineage>
        <taxon>Bacteria</taxon>
        <taxon>Pseudomonadati</taxon>
        <taxon>Pseudomonadota</taxon>
        <taxon>Alphaproteobacteria</taxon>
        <taxon>Sneathiellales</taxon>
        <taxon>Sneathiellaceae</taxon>
        <taxon>Sneathiella</taxon>
    </lineage>
</organism>
<evidence type="ECO:0000259" key="1">
    <source>
        <dbReference type="Pfam" id="PF01243"/>
    </source>
</evidence>
<name>A0ABS3F2M5_9PROT</name>
<evidence type="ECO:0000313" key="2">
    <source>
        <dbReference type="EMBL" id="MBO0332763.1"/>
    </source>
</evidence>
<evidence type="ECO:0000313" key="3">
    <source>
        <dbReference type="Proteomes" id="UP000664761"/>
    </source>
</evidence>
<dbReference type="InterPro" id="IPR011576">
    <property type="entry name" value="Pyridox_Oxase_N"/>
</dbReference>
<dbReference type="EMBL" id="JAFLNC010000001">
    <property type="protein sequence ID" value="MBO0332763.1"/>
    <property type="molecule type" value="Genomic_DNA"/>
</dbReference>
<dbReference type="PANTHER" id="PTHR42815">
    <property type="entry name" value="FAD-BINDING, PUTATIVE (AFU_ORTHOLOGUE AFUA_6G07600)-RELATED"/>
    <property type="match status" value="1"/>
</dbReference>
<proteinExistence type="predicted"/>
<dbReference type="PANTHER" id="PTHR42815:SF2">
    <property type="entry name" value="FAD-BINDING, PUTATIVE (AFU_ORTHOLOGUE AFUA_6G07600)-RELATED"/>
    <property type="match status" value="1"/>
</dbReference>
<dbReference type="InterPro" id="IPR012349">
    <property type="entry name" value="Split_barrel_FMN-bd"/>
</dbReference>